<evidence type="ECO:0000256" key="1">
    <source>
        <dbReference type="PIRSR" id="PIRSR607822-1"/>
    </source>
</evidence>
<keyword evidence="1" id="KW-0479">Metal-binding</keyword>
<dbReference type="EMBL" id="ASRX01000037">
    <property type="protein sequence ID" value="EYF04265.1"/>
    <property type="molecule type" value="Genomic_DNA"/>
</dbReference>
<comment type="caution">
    <text evidence="2">The sequence shown here is derived from an EMBL/GenBank/DDBJ whole genome shotgun (WGS) entry which is preliminary data.</text>
</comment>
<dbReference type="STRING" id="1192034.CAP_4742"/>
<name>A0A017T645_9BACT</name>
<dbReference type="OrthoDB" id="5291353at2"/>
<dbReference type="eggNOG" id="COG4403">
    <property type="taxonomic scope" value="Bacteria"/>
</dbReference>
<protein>
    <recommendedName>
        <fullName evidence="4">Lanthionine biosynthesis cyclase LanC</fullName>
    </recommendedName>
</protein>
<feature type="binding site" evidence="1">
    <location>
        <position position="329"/>
    </location>
    <ligand>
        <name>Zn(2+)</name>
        <dbReference type="ChEBI" id="CHEBI:29105"/>
    </ligand>
</feature>
<gene>
    <name evidence="2" type="ORF">CAP_4742</name>
</gene>
<dbReference type="GO" id="GO:0031179">
    <property type="term" value="P:peptide modification"/>
    <property type="evidence" value="ECO:0007669"/>
    <property type="project" value="InterPro"/>
</dbReference>
<dbReference type="GO" id="GO:0005886">
    <property type="term" value="C:plasma membrane"/>
    <property type="evidence" value="ECO:0007669"/>
    <property type="project" value="TreeGrafter"/>
</dbReference>
<keyword evidence="1" id="KW-0862">Zinc</keyword>
<dbReference type="SUPFAM" id="SSF158745">
    <property type="entry name" value="LanC-like"/>
    <property type="match status" value="1"/>
</dbReference>
<dbReference type="PANTHER" id="PTHR12736:SF7">
    <property type="entry name" value="LANC-LIKE PROTEIN 3"/>
    <property type="match status" value="1"/>
</dbReference>
<proteinExistence type="predicted"/>
<sequence>MAAALFDPARHQPLAASPWDPAAARAAIDRIVADARLAFTPDGLWPIHPDDAEDDEPGPHAQLYFGAAGVVWALDHLVREGAADPGPTFAEHLPDILARNRQTLETEAWRTLMGEGWQTRSWLLGDAGILFTSWKTGVEPRLDDLAATIAGNTDDPSRELMWGAPGTMLAALALHRATGEARWAALYRAGARALAASFEADDDLGVHLWTQNLYGQEVRYLGAVHGFAGNAFALNEGRDLLDPDEWRVLSARIARTLEAFAIRGPEGMNFPAVTNPKRPDAPLLVQHCHGAPGMVTALAGLDAPIDDLLLGAGELTWVSGPLAKGGNLCHGTAGNAFAFLKLFARTADALWLDRARAFAMHAIAQSEADAARLGRRRYALWTGDVGVACFLWECLHARARFPTMDVL</sequence>
<feature type="binding site" evidence="1">
    <location>
        <position position="288"/>
    </location>
    <ligand>
        <name>Zn(2+)</name>
        <dbReference type="ChEBI" id="CHEBI:29105"/>
    </ligand>
</feature>
<dbReference type="Pfam" id="PF05147">
    <property type="entry name" value="LANC_like"/>
    <property type="match status" value="1"/>
</dbReference>
<dbReference type="GO" id="GO:0005975">
    <property type="term" value="P:carbohydrate metabolic process"/>
    <property type="evidence" value="ECO:0007669"/>
    <property type="project" value="InterPro"/>
</dbReference>
<evidence type="ECO:0000313" key="3">
    <source>
        <dbReference type="Proteomes" id="UP000019678"/>
    </source>
</evidence>
<dbReference type="InterPro" id="IPR007822">
    <property type="entry name" value="LANC-like"/>
</dbReference>
<dbReference type="Proteomes" id="UP000019678">
    <property type="component" value="Unassembled WGS sequence"/>
</dbReference>
<dbReference type="SMART" id="SM01260">
    <property type="entry name" value="LANC_like"/>
    <property type="match status" value="1"/>
</dbReference>
<dbReference type="PRINTS" id="PR01950">
    <property type="entry name" value="LANCSUPER"/>
</dbReference>
<organism evidence="2 3">
    <name type="scientific">Chondromyces apiculatus DSM 436</name>
    <dbReference type="NCBI Taxonomy" id="1192034"/>
    <lineage>
        <taxon>Bacteria</taxon>
        <taxon>Pseudomonadati</taxon>
        <taxon>Myxococcota</taxon>
        <taxon>Polyangia</taxon>
        <taxon>Polyangiales</taxon>
        <taxon>Polyangiaceae</taxon>
        <taxon>Chondromyces</taxon>
    </lineage>
</organism>
<dbReference type="CDD" id="cd04794">
    <property type="entry name" value="euk_LANCL"/>
    <property type="match status" value="1"/>
</dbReference>
<dbReference type="Gene3D" id="1.50.10.10">
    <property type="match status" value="1"/>
</dbReference>
<accession>A0A017T645</accession>
<dbReference type="AlphaFoldDB" id="A0A017T645"/>
<dbReference type="GO" id="GO:0046872">
    <property type="term" value="F:metal ion binding"/>
    <property type="evidence" value="ECO:0007669"/>
    <property type="project" value="UniProtKB-KW"/>
</dbReference>
<feature type="binding site" evidence="1">
    <location>
        <position position="330"/>
    </location>
    <ligand>
        <name>Zn(2+)</name>
        <dbReference type="ChEBI" id="CHEBI:29105"/>
    </ligand>
</feature>
<keyword evidence="3" id="KW-1185">Reference proteome</keyword>
<reference evidence="2 3" key="1">
    <citation type="submission" date="2013-05" db="EMBL/GenBank/DDBJ databases">
        <title>Genome assembly of Chondromyces apiculatus DSM 436.</title>
        <authorList>
            <person name="Sharma G."/>
            <person name="Khatri I."/>
            <person name="Kaur C."/>
            <person name="Mayilraj S."/>
            <person name="Subramanian S."/>
        </authorList>
    </citation>
    <scope>NUCLEOTIDE SEQUENCE [LARGE SCALE GENOMIC DNA]</scope>
    <source>
        <strain evidence="2 3">DSM 436</strain>
    </source>
</reference>
<evidence type="ECO:0008006" key="4">
    <source>
        <dbReference type="Google" id="ProtNLM"/>
    </source>
</evidence>
<dbReference type="InterPro" id="IPR012341">
    <property type="entry name" value="6hp_glycosidase-like_sf"/>
</dbReference>
<dbReference type="PANTHER" id="PTHR12736">
    <property type="entry name" value="LANC-LIKE PROTEIN"/>
    <property type="match status" value="1"/>
</dbReference>
<evidence type="ECO:0000313" key="2">
    <source>
        <dbReference type="EMBL" id="EYF04265.1"/>
    </source>
</evidence>